<accession>A0A839ZZ40</accession>
<dbReference type="PANTHER" id="PTHR48079">
    <property type="entry name" value="PROTEIN YEEZ"/>
    <property type="match status" value="1"/>
</dbReference>
<organism evidence="3 4">
    <name type="scientific">Phenylobacterium haematophilum</name>
    <dbReference type="NCBI Taxonomy" id="98513"/>
    <lineage>
        <taxon>Bacteria</taxon>
        <taxon>Pseudomonadati</taxon>
        <taxon>Pseudomonadota</taxon>
        <taxon>Alphaproteobacteria</taxon>
        <taxon>Caulobacterales</taxon>
        <taxon>Caulobacteraceae</taxon>
        <taxon>Phenylobacterium</taxon>
    </lineage>
</organism>
<gene>
    <name evidence="3" type="ORF">GGQ61_001328</name>
</gene>
<comment type="caution">
    <text evidence="3">The sequence shown here is derived from an EMBL/GenBank/DDBJ whole genome shotgun (WGS) entry which is preliminary data.</text>
</comment>
<dbReference type="PANTHER" id="PTHR48079:SF6">
    <property type="entry name" value="NAD(P)-BINDING DOMAIN-CONTAINING PROTEIN-RELATED"/>
    <property type="match status" value="1"/>
</dbReference>
<dbReference type="Proteomes" id="UP000530564">
    <property type="component" value="Unassembled WGS sequence"/>
</dbReference>
<protein>
    <submittedName>
        <fullName evidence="3">Nucleoside-diphosphate-sugar epimerase</fullName>
    </submittedName>
</protein>
<evidence type="ECO:0000259" key="2">
    <source>
        <dbReference type="Pfam" id="PF01370"/>
    </source>
</evidence>
<dbReference type="InterPro" id="IPR001509">
    <property type="entry name" value="Epimerase_deHydtase"/>
</dbReference>
<dbReference type="AlphaFoldDB" id="A0A839ZZ40"/>
<evidence type="ECO:0000313" key="3">
    <source>
        <dbReference type="EMBL" id="MBB3890611.1"/>
    </source>
</evidence>
<dbReference type="Gene3D" id="3.40.50.720">
    <property type="entry name" value="NAD(P)-binding Rossmann-like Domain"/>
    <property type="match status" value="1"/>
</dbReference>
<evidence type="ECO:0000313" key="4">
    <source>
        <dbReference type="Proteomes" id="UP000530564"/>
    </source>
</evidence>
<dbReference type="GO" id="GO:0005737">
    <property type="term" value="C:cytoplasm"/>
    <property type="evidence" value="ECO:0007669"/>
    <property type="project" value="TreeGrafter"/>
</dbReference>
<name>A0A839ZZ40_9CAUL</name>
<dbReference type="RefSeq" id="WP_183770883.1">
    <property type="nucleotide sequence ID" value="NZ_JACIDK010000002.1"/>
</dbReference>
<dbReference type="Pfam" id="PF01370">
    <property type="entry name" value="Epimerase"/>
    <property type="match status" value="1"/>
</dbReference>
<dbReference type="InterPro" id="IPR036291">
    <property type="entry name" value="NAD(P)-bd_dom_sf"/>
</dbReference>
<feature type="compositionally biased region" description="Basic and acidic residues" evidence="1">
    <location>
        <begin position="19"/>
        <end position="30"/>
    </location>
</feature>
<sequence>MPPHAPPAEGAQPALRPESQGDARNRAPISDRRRVLVAGATGAVGRSLLPELVARGHTVGALARHPGEIPPEIASFAVDALDADAVRKAFDDFAPEVVVHQLTALPPATSLWRFDRDFEMTNRLRTEGTRNLLDAARQCSAPRFVAQSFCGWPYARTGPAVKTEAAPLDPNPPARLRTTINAIRELEALVLEASDLNGAVLRYGGFYGPNTHLAPGSAMAETIRKGRFPLIGDAQGVWSFAHIEDVASATAIAAASDIPGLFNVVDDDPATVADWLPFLAATMGAPKPKRLPMWLARLLLPEHLRVMMTEARGGSNALFRQTFGWRPRYPSWREGFPAVFHQQRTLGE</sequence>
<reference evidence="3 4" key="1">
    <citation type="submission" date="2020-08" db="EMBL/GenBank/DDBJ databases">
        <title>Genomic Encyclopedia of Type Strains, Phase IV (KMG-IV): sequencing the most valuable type-strain genomes for metagenomic binning, comparative biology and taxonomic classification.</title>
        <authorList>
            <person name="Goeker M."/>
        </authorList>
    </citation>
    <scope>NUCLEOTIDE SEQUENCE [LARGE SCALE GENOMIC DNA]</scope>
    <source>
        <strain evidence="3 4">DSM 21793</strain>
    </source>
</reference>
<dbReference type="InterPro" id="IPR051783">
    <property type="entry name" value="NAD(P)-dependent_oxidoreduct"/>
</dbReference>
<feature type="domain" description="NAD-dependent epimerase/dehydratase" evidence="2">
    <location>
        <begin position="35"/>
        <end position="263"/>
    </location>
</feature>
<dbReference type="EMBL" id="JACIDK010000002">
    <property type="protein sequence ID" value="MBB3890611.1"/>
    <property type="molecule type" value="Genomic_DNA"/>
</dbReference>
<proteinExistence type="predicted"/>
<evidence type="ECO:0000256" key="1">
    <source>
        <dbReference type="SAM" id="MobiDB-lite"/>
    </source>
</evidence>
<feature type="region of interest" description="Disordered" evidence="1">
    <location>
        <begin position="1"/>
        <end position="30"/>
    </location>
</feature>
<dbReference type="SUPFAM" id="SSF51735">
    <property type="entry name" value="NAD(P)-binding Rossmann-fold domains"/>
    <property type="match status" value="1"/>
</dbReference>
<dbReference type="GO" id="GO:0004029">
    <property type="term" value="F:aldehyde dehydrogenase (NAD+) activity"/>
    <property type="evidence" value="ECO:0007669"/>
    <property type="project" value="TreeGrafter"/>
</dbReference>
<keyword evidence="4" id="KW-1185">Reference proteome</keyword>